<evidence type="ECO:0000256" key="4">
    <source>
        <dbReference type="ARBA" id="ARBA00022642"/>
    </source>
</evidence>
<keyword evidence="14" id="KW-1185">Reference proteome</keyword>
<dbReference type="GO" id="GO:0004515">
    <property type="term" value="F:nicotinate-nucleotide adenylyltransferase activity"/>
    <property type="evidence" value="ECO:0007669"/>
    <property type="project" value="UniProtKB-EC"/>
</dbReference>
<keyword evidence="8 11" id="KW-0067">ATP-binding</keyword>
<comment type="function">
    <text evidence="1 11">Catalyzes the reversible adenylation of nicotinate mononucleotide (NaMN) to nicotinic acid adenine dinucleotide (NaAD).</text>
</comment>
<dbReference type="CDD" id="cd02165">
    <property type="entry name" value="NMNAT"/>
    <property type="match status" value="1"/>
</dbReference>
<evidence type="ECO:0000256" key="8">
    <source>
        <dbReference type="ARBA" id="ARBA00022840"/>
    </source>
</evidence>
<evidence type="ECO:0000256" key="9">
    <source>
        <dbReference type="ARBA" id="ARBA00023027"/>
    </source>
</evidence>
<evidence type="ECO:0000313" key="13">
    <source>
        <dbReference type="EMBL" id="MFD0950252.1"/>
    </source>
</evidence>
<evidence type="ECO:0000256" key="2">
    <source>
        <dbReference type="ARBA" id="ARBA00005019"/>
    </source>
</evidence>
<evidence type="ECO:0000259" key="12">
    <source>
        <dbReference type="Pfam" id="PF01467"/>
    </source>
</evidence>
<dbReference type="Proteomes" id="UP001597044">
    <property type="component" value="Unassembled WGS sequence"/>
</dbReference>
<gene>
    <name evidence="11 13" type="primary">nadD</name>
    <name evidence="13" type="ORF">ACFQ0F_07615</name>
</gene>
<keyword evidence="4 11" id="KW-0662">Pyridine nucleotide biosynthesis</keyword>
<dbReference type="PANTHER" id="PTHR39321">
    <property type="entry name" value="NICOTINATE-NUCLEOTIDE ADENYLYLTRANSFERASE-RELATED"/>
    <property type="match status" value="1"/>
</dbReference>
<dbReference type="Gene3D" id="3.40.50.620">
    <property type="entry name" value="HUPs"/>
    <property type="match status" value="1"/>
</dbReference>
<evidence type="ECO:0000256" key="10">
    <source>
        <dbReference type="ARBA" id="ARBA00048721"/>
    </source>
</evidence>
<reference evidence="14" key="1">
    <citation type="journal article" date="2019" name="Int. J. Syst. Evol. Microbiol.">
        <title>The Global Catalogue of Microorganisms (GCM) 10K type strain sequencing project: providing services to taxonomists for standard genome sequencing and annotation.</title>
        <authorList>
            <consortium name="The Broad Institute Genomics Platform"/>
            <consortium name="The Broad Institute Genome Sequencing Center for Infectious Disease"/>
            <person name="Wu L."/>
            <person name="Ma J."/>
        </authorList>
    </citation>
    <scope>NUCLEOTIDE SEQUENCE [LARGE SCALE GENOMIC DNA]</scope>
    <source>
        <strain evidence="14">CCUG 63419</strain>
    </source>
</reference>
<comment type="caution">
    <text evidence="13">The sequence shown here is derived from an EMBL/GenBank/DDBJ whole genome shotgun (WGS) entry which is preliminary data.</text>
</comment>
<evidence type="ECO:0000256" key="1">
    <source>
        <dbReference type="ARBA" id="ARBA00002324"/>
    </source>
</evidence>
<evidence type="ECO:0000256" key="5">
    <source>
        <dbReference type="ARBA" id="ARBA00022679"/>
    </source>
</evidence>
<dbReference type="NCBIfam" id="TIGR00482">
    <property type="entry name" value="nicotinate (nicotinamide) nucleotide adenylyltransferase"/>
    <property type="match status" value="1"/>
</dbReference>
<evidence type="ECO:0000313" key="14">
    <source>
        <dbReference type="Proteomes" id="UP001597044"/>
    </source>
</evidence>
<protein>
    <recommendedName>
        <fullName evidence="11">Probable nicotinate-nucleotide adenylyltransferase</fullName>
        <ecNumber evidence="11">2.7.7.18</ecNumber>
    </recommendedName>
    <alternativeName>
        <fullName evidence="11">Deamido-NAD(+) diphosphorylase</fullName>
    </alternativeName>
    <alternativeName>
        <fullName evidence="11">Deamido-NAD(+) pyrophosphorylase</fullName>
    </alternativeName>
    <alternativeName>
        <fullName evidence="11">Nicotinate mononucleotide adenylyltransferase</fullName>
        <shortName evidence="11">NaMN adenylyltransferase</shortName>
    </alternativeName>
</protein>
<keyword evidence="9 11" id="KW-0520">NAD</keyword>
<evidence type="ECO:0000256" key="7">
    <source>
        <dbReference type="ARBA" id="ARBA00022741"/>
    </source>
</evidence>
<comment type="catalytic activity">
    <reaction evidence="10 11">
        <text>nicotinate beta-D-ribonucleotide + ATP + H(+) = deamido-NAD(+) + diphosphate</text>
        <dbReference type="Rhea" id="RHEA:22860"/>
        <dbReference type="ChEBI" id="CHEBI:15378"/>
        <dbReference type="ChEBI" id="CHEBI:30616"/>
        <dbReference type="ChEBI" id="CHEBI:33019"/>
        <dbReference type="ChEBI" id="CHEBI:57502"/>
        <dbReference type="ChEBI" id="CHEBI:58437"/>
        <dbReference type="EC" id="2.7.7.18"/>
    </reaction>
</comment>
<dbReference type="SUPFAM" id="SSF52374">
    <property type="entry name" value="Nucleotidylyl transferase"/>
    <property type="match status" value="1"/>
</dbReference>
<keyword evidence="6 11" id="KW-0548">Nucleotidyltransferase</keyword>
<dbReference type="InterPro" id="IPR004821">
    <property type="entry name" value="Cyt_trans-like"/>
</dbReference>
<evidence type="ECO:0000256" key="11">
    <source>
        <dbReference type="HAMAP-Rule" id="MF_00244"/>
    </source>
</evidence>
<feature type="domain" description="Cytidyltransferase-like" evidence="12">
    <location>
        <begin position="18"/>
        <end position="199"/>
    </location>
</feature>
<sequence>MATAKYANKRISHSMQLLFGGSFDPVHRGHVDTACAAQALLGAETVHWLPTPGSPLKSSTGATPSQRADMLRLQLNASAEPSWYFSDDELSQAPPIYTIDTLRRWRQRIGSATPLAFLIGADSLHSLPRWRDWQNLTDLAHIVIATRPGITLDWPDTVKIWLKSHHQSDAKLLQSRPFGAVLRLDTPARDISSTELRQRIGNNLPTDDWLATPVRDYIANHGLYRATETPASS</sequence>
<dbReference type="PANTHER" id="PTHR39321:SF3">
    <property type="entry name" value="PHOSPHOPANTETHEINE ADENYLYLTRANSFERASE"/>
    <property type="match status" value="1"/>
</dbReference>
<comment type="pathway">
    <text evidence="2 11">Cofactor biosynthesis; NAD(+) biosynthesis; deamido-NAD(+) from nicotinate D-ribonucleotide: step 1/1.</text>
</comment>
<dbReference type="InterPro" id="IPR014729">
    <property type="entry name" value="Rossmann-like_a/b/a_fold"/>
</dbReference>
<dbReference type="Pfam" id="PF01467">
    <property type="entry name" value="CTP_transf_like"/>
    <property type="match status" value="1"/>
</dbReference>
<organism evidence="13 14">
    <name type="scientific">Paraperlucidibaca wandonensis</name>
    <dbReference type="NCBI Taxonomy" id="1268273"/>
    <lineage>
        <taxon>Bacteria</taxon>
        <taxon>Pseudomonadati</taxon>
        <taxon>Pseudomonadota</taxon>
        <taxon>Gammaproteobacteria</taxon>
        <taxon>Moraxellales</taxon>
        <taxon>Moraxellaceae</taxon>
        <taxon>Paraperlucidibaca</taxon>
    </lineage>
</organism>
<dbReference type="EC" id="2.7.7.18" evidence="11"/>
<dbReference type="InterPro" id="IPR005248">
    <property type="entry name" value="NadD/NMNAT"/>
</dbReference>
<dbReference type="NCBIfam" id="NF000839">
    <property type="entry name" value="PRK00071.1-1"/>
    <property type="match status" value="1"/>
</dbReference>
<comment type="similarity">
    <text evidence="3 11">Belongs to the NadD family.</text>
</comment>
<accession>A0ABW3HH25</accession>
<name>A0ABW3HH25_9GAMM</name>
<keyword evidence="7 11" id="KW-0547">Nucleotide-binding</keyword>
<evidence type="ECO:0000256" key="6">
    <source>
        <dbReference type="ARBA" id="ARBA00022695"/>
    </source>
</evidence>
<proteinExistence type="inferred from homology"/>
<dbReference type="HAMAP" id="MF_00244">
    <property type="entry name" value="NaMN_adenylyltr"/>
    <property type="match status" value="1"/>
</dbReference>
<dbReference type="RefSeq" id="WP_379070773.1">
    <property type="nucleotide sequence ID" value="NZ_JBHTIT010000001.1"/>
</dbReference>
<keyword evidence="5 11" id="KW-0808">Transferase</keyword>
<dbReference type="EMBL" id="JBHTIT010000001">
    <property type="protein sequence ID" value="MFD0950252.1"/>
    <property type="molecule type" value="Genomic_DNA"/>
</dbReference>
<evidence type="ECO:0000256" key="3">
    <source>
        <dbReference type="ARBA" id="ARBA00009014"/>
    </source>
</evidence>